<gene>
    <name evidence="3" type="ORF">NIES46_26890</name>
</gene>
<proteinExistence type="predicted"/>
<dbReference type="GeneID" id="301683519"/>
<evidence type="ECO:0000259" key="2">
    <source>
        <dbReference type="SMART" id="SM00909"/>
    </source>
</evidence>
<dbReference type="SMART" id="SM00909">
    <property type="entry name" value="Germane"/>
    <property type="match status" value="1"/>
</dbReference>
<accession>A0A5M3T9J0</accession>
<protein>
    <recommendedName>
        <fullName evidence="2">GerMN domain-containing protein</fullName>
    </recommendedName>
</protein>
<evidence type="ECO:0000313" key="3">
    <source>
        <dbReference type="EMBL" id="GCE94630.1"/>
    </source>
</evidence>
<keyword evidence="1" id="KW-0472">Membrane</keyword>
<reference evidence="3 4" key="1">
    <citation type="journal article" date="2019" name="J Genomics">
        <title>The Draft Genome of a Hydrogen-producing Cyanobacterium, Arthrospira platensis NIES-46.</title>
        <authorList>
            <person name="Suzuki S."/>
            <person name="Yamaguchi H."/>
            <person name="Kawachi M."/>
        </authorList>
    </citation>
    <scope>NUCLEOTIDE SEQUENCE [LARGE SCALE GENOMIC DNA]</scope>
    <source>
        <strain evidence="3 4">NIES-46</strain>
    </source>
</reference>
<name>A0A5M3T9J0_LIMPL</name>
<comment type="caution">
    <text evidence="3">The sequence shown here is derived from an EMBL/GenBank/DDBJ whole genome shotgun (WGS) entry which is preliminary data.</text>
</comment>
<keyword evidence="1" id="KW-0812">Transmembrane</keyword>
<dbReference type="RefSeq" id="WP_006617162.1">
    <property type="nucleotide sequence ID" value="NZ_BIMW01000103.1"/>
</dbReference>
<organism evidence="3 4">
    <name type="scientific">Limnospira platensis NIES-46</name>
    <dbReference type="NCBI Taxonomy" id="1236695"/>
    <lineage>
        <taxon>Bacteria</taxon>
        <taxon>Bacillati</taxon>
        <taxon>Cyanobacteriota</taxon>
        <taxon>Cyanophyceae</taxon>
        <taxon>Oscillatoriophycideae</taxon>
        <taxon>Oscillatoriales</taxon>
        <taxon>Sirenicapillariaceae</taxon>
        <taxon>Limnospira</taxon>
    </lineage>
</organism>
<feature type="transmembrane region" description="Helical" evidence="1">
    <location>
        <begin position="12"/>
        <end position="32"/>
    </location>
</feature>
<dbReference type="EMBL" id="BIMW01000103">
    <property type="protein sequence ID" value="GCE94630.1"/>
    <property type="molecule type" value="Genomic_DNA"/>
</dbReference>
<evidence type="ECO:0000313" key="4">
    <source>
        <dbReference type="Proteomes" id="UP000326169"/>
    </source>
</evidence>
<dbReference type="Proteomes" id="UP000326169">
    <property type="component" value="Unassembled WGS sequence"/>
</dbReference>
<feature type="domain" description="GerMN" evidence="2">
    <location>
        <begin position="92"/>
        <end position="179"/>
    </location>
</feature>
<keyword evidence="1" id="KW-1133">Transmembrane helix</keyword>
<keyword evidence="4" id="KW-1185">Reference proteome</keyword>
<sequence>MKDPQPDHHQNIAMIAGVALFVAAIAAGVTWWRAAVDTEQPPAITSPQPPETTDAIEKTVNIYWVDEADNQIVWIPNSVTLTVSASQPHTVLAAAFDRLLSGPQEANQYSEIPPGTQLLNLTATQDGAIAIDLSTEFTTGGGSASMIGRLGQVVYTATSLDPLAPVRISVNGLPLEVLGGEGLEIPQPITRQQFEQDFR</sequence>
<evidence type="ECO:0000256" key="1">
    <source>
        <dbReference type="SAM" id="Phobius"/>
    </source>
</evidence>
<dbReference type="Pfam" id="PF10646">
    <property type="entry name" value="Germane"/>
    <property type="match status" value="1"/>
</dbReference>
<dbReference type="InterPro" id="IPR019606">
    <property type="entry name" value="GerMN"/>
</dbReference>